<comment type="catalytic activity">
    <reaction evidence="1">
        <text>[E2 ubiquitin-conjugating enzyme]-S-ubiquitinyl-L-cysteine + [acceptor protein]-L-lysine = [E2 ubiquitin-conjugating enzyme]-L-cysteine + [acceptor protein]-N(6)-ubiquitinyl-L-lysine.</text>
        <dbReference type="EC" id="2.3.2.31"/>
    </reaction>
</comment>
<proteinExistence type="inferred from homology"/>
<dbReference type="Gene3D" id="1.20.120.1750">
    <property type="match status" value="1"/>
</dbReference>
<keyword evidence="15" id="KW-1185">Reference proteome</keyword>
<dbReference type="PROSITE" id="PS00518">
    <property type="entry name" value="ZF_RING_1"/>
    <property type="match status" value="1"/>
</dbReference>
<keyword evidence="7 10" id="KW-0863">Zinc-finger</keyword>
<dbReference type="SUPFAM" id="SSF57850">
    <property type="entry name" value="RING/U-box"/>
    <property type="match status" value="3"/>
</dbReference>
<dbReference type="STRING" id="126957.T1J405"/>
<dbReference type="InterPro" id="IPR031127">
    <property type="entry name" value="E3_UB_ligase_RBR"/>
</dbReference>
<dbReference type="Gene3D" id="3.30.40.10">
    <property type="entry name" value="Zinc/RING finger domain, C3HC4 (zinc finger)"/>
    <property type="match status" value="1"/>
</dbReference>
<evidence type="ECO:0000256" key="1">
    <source>
        <dbReference type="ARBA" id="ARBA00001798"/>
    </source>
</evidence>
<dbReference type="GO" id="GO:0061630">
    <property type="term" value="F:ubiquitin protein ligase activity"/>
    <property type="evidence" value="ECO:0007669"/>
    <property type="project" value="UniProtKB-EC"/>
</dbReference>
<keyword evidence="6" id="KW-0677">Repeat</keyword>
<dbReference type="GO" id="GO:0016567">
    <property type="term" value="P:protein ubiquitination"/>
    <property type="evidence" value="ECO:0007669"/>
    <property type="project" value="InterPro"/>
</dbReference>
<dbReference type="InterPro" id="IPR002867">
    <property type="entry name" value="IBR_dom"/>
</dbReference>
<dbReference type="InterPro" id="IPR044066">
    <property type="entry name" value="TRIAD_supradom"/>
</dbReference>
<dbReference type="GO" id="GO:0008270">
    <property type="term" value="F:zinc ion binding"/>
    <property type="evidence" value="ECO:0007669"/>
    <property type="project" value="UniProtKB-KW"/>
</dbReference>
<dbReference type="Pfam" id="PF19422">
    <property type="entry name" value="Ariadne"/>
    <property type="match status" value="1"/>
</dbReference>
<reference evidence="14" key="2">
    <citation type="submission" date="2015-02" db="UniProtKB">
        <authorList>
            <consortium name="EnsemblMetazoa"/>
        </authorList>
    </citation>
    <scope>IDENTIFICATION</scope>
</reference>
<evidence type="ECO:0000256" key="7">
    <source>
        <dbReference type="ARBA" id="ARBA00022771"/>
    </source>
</evidence>
<name>T1J405_STRMM</name>
<dbReference type="FunFam" id="1.20.120.1750:FF:000002">
    <property type="entry name" value="RBR-type E3 ubiquitin transferase"/>
    <property type="match status" value="1"/>
</dbReference>
<dbReference type="EnsemblMetazoa" id="SMAR008332-RA">
    <property type="protein sequence ID" value="SMAR008332-PA"/>
    <property type="gene ID" value="SMAR008332"/>
</dbReference>
<keyword evidence="9" id="KW-0862">Zinc</keyword>
<evidence type="ECO:0000256" key="4">
    <source>
        <dbReference type="ARBA" id="ARBA00022679"/>
    </source>
</evidence>
<evidence type="ECO:0000256" key="11">
    <source>
        <dbReference type="SAM" id="MobiDB-lite"/>
    </source>
</evidence>
<evidence type="ECO:0000256" key="8">
    <source>
        <dbReference type="ARBA" id="ARBA00022786"/>
    </source>
</evidence>
<dbReference type="SMART" id="SM00184">
    <property type="entry name" value="RING"/>
    <property type="match status" value="2"/>
</dbReference>
<dbReference type="InterPro" id="IPR045840">
    <property type="entry name" value="Ariadne"/>
</dbReference>
<dbReference type="FunFam" id="3.30.40.10:FF:000019">
    <property type="entry name" value="RBR-type E3 ubiquitin transferase"/>
    <property type="match status" value="1"/>
</dbReference>
<dbReference type="PhylomeDB" id="T1J405"/>
<dbReference type="InterPro" id="IPR047555">
    <property type="entry name" value="BRcat_RBR_TRIAD1"/>
</dbReference>
<dbReference type="OMA" id="CGRERHE"/>
<evidence type="ECO:0000256" key="10">
    <source>
        <dbReference type="PROSITE-ProRule" id="PRU00175"/>
    </source>
</evidence>
<sequence length="478" mass="55661">MTTESESDMETTSDNEEYEDDYFDMVDGNCESEMPEPENENIHCEYFEFECLNTKKVEEFLNECAESLCNIANKSNTIISPSIAKLLLRTRQWTVENVTNIEQLLIDSRIKPKPCERNLEKSSNECSVCLTSLNNHQFRHLQCGHSFCVSCWGSYFQIRLDQSVSIEMECMAKGCRILVPEDFALDILSTSNFSRKYQQFLFTANVRTHPKLLFCPGLDCDVVIRAKEAKSGRVTCSECKSIFCFKCAADYHAPTDCEMMRKWLLKCADDTETMNYICANTKDCPECKFCIEKNGGCNHMSCSRCKHEFCWVCLGNWKSHTGGNYNCSKYQADTDVGIVQARKDLKRYLFYYHRWENHAKSLGLEERNLRTITKRTEERVLNSQGTWIDWQHLFDAAALLAKCRYTLKYAYVYAYYLDCLQRRDLFEYQQAQLEDEIEKLSWKIQTSETADRASFELQMAICESKRTVLLMEFGQDTK</sequence>
<evidence type="ECO:0000256" key="9">
    <source>
        <dbReference type="ARBA" id="ARBA00022833"/>
    </source>
</evidence>
<dbReference type="InterPro" id="IPR017907">
    <property type="entry name" value="Znf_RING_CS"/>
</dbReference>
<evidence type="ECO:0000256" key="6">
    <source>
        <dbReference type="ARBA" id="ARBA00022737"/>
    </source>
</evidence>
<dbReference type="HOGENOM" id="CLU_009823_0_1_1"/>
<feature type="domain" description="RING-type" evidence="13">
    <location>
        <begin position="122"/>
        <end position="331"/>
    </location>
</feature>
<dbReference type="Proteomes" id="UP000014500">
    <property type="component" value="Unassembled WGS sequence"/>
</dbReference>
<dbReference type="PROSITE" id="PS50089">
    <property type="entry name" value="ZF_RING_2"/>
    <property type="match status" value="1"/>
</dbReference>
<keyword evidence="4" id="KW-0808">Transferase</keyword>
<dbReference type="PROSITE" id="PS51873">
    <property type="entry name" value="TRIAD"/>
    <property type="match status" value="1"/>
</dbReference>
<dbReference type="SMART" id="SM00647">
    <property type="entry name" value="IBR"/>
    <property type="match status" value="2"/>
</dbReference>
<evidence type="ECO:0000256" key="5">
    <source>
        <dbReference type="ARBA" id="ARBA00022723"/>
    </source>
</evidence>
<dbReference type="AlphaFoldDB" id="T1J405"/>
<dbReference type="EC" id="2.3.2.31" evidence="3"/>
<dbReference type="Pfam" id="PF01485">
    <property type="entry name" value="IBR"/>
    <property type="match status" value="1"/>
</dbReference>
<evidence type="ECO:0000259" key="13">
    <source>
        <dbReference type="PROSITE" id="PS51873"/>
    </source>
</evidence>
<evidence type="ECO:0000256" key="2">
    <source>
        <dbReference type="ARBA" id="ARBA00005884"/>
    </source>
</evidence>
<dbReference type="EMBL" id="JH431833">
    <property type="status" value="NOT_ANNOTATED_CDS"/>
    <property type="molecule type" value="Genomic_DNA"/>
</dbReference>
<accession>T1J405</accession>
<dbReference type="Gene3D" id="2.20.25.20">
    <property type="match status" value="1"/>
</dbReference>
<evidence type="ECO:0000259" key="12">
    <source>
        <dbReference type="PROSITE" id="PS50089"/>
    </source>
</evidence>
<organism evidence="14 15">
    <name type="scientific">Strigamia maritima</name>
    <name type="common">European centipede</name>
    <name type="synonym">Geophilus maritimus</name>
    <dbReference type="NCBI Taxonomy" id="126957"/>
    <lineage>
        <taxon>Eukaryota</taxon>
        <taxon>Metazoa</taxon>
        <taxon>Ecdysozoa</taxon>
        <taxon>Arthropoda</taxon>
        <taxon>Myriapoda</taxon>
        <taxon>Chilopoda</taxon>
        <taxon>Pleurostigmophora</taxon>
        <taxon>Geophilomorpha</taxon>
        <taxon>Linotaeniidae</taxon>
        <taxon>Strigamia</taxon>
    </lineage>
</organism>
<dbReference type="InterPro" id="IPR013083">
    <property type="entry name" value="Znf_RING/FYVE/PHD"/>
</dbReference>
<reference evidence="15" key="1">
    <citation type="submission" date="2011-05" db="EMBL/GenBank/DDBJ databases">
        <authorList>
            <person name="Richards S.R."/>
            <person name="Qu J."/>
            <person name="Jiang H."/>
            <person name="Jhangiani S.N."/>
            <person name="Agravi P."/>
            <person name="Goodspeed R."/>
            <person name="Gross S."/>
            <person name="Mandapat C."/>
            <person name="Jackson L."/>
            <person name="Mathew T."/>
            <person name="Pu L."/>
            <person name="Thornton R."/>
            <person name="Saada N."/>
            <person name="Wilczek-Boney K.B."/>
            <person name="Lee S."/>
            <person name="Kovar C."/>
            <person name="Wu Y."/>
            <person name="Scherer S.E."/>
            <person name="Worley K.C."/>
            <person name="Muzny D.M."/>
            <person name="Gibbs R."/>
        </authorList>
    </citation>
    <scope>NUCLEOTIDE SEQUENCE</scope>
    <source>
        <strain evidence="15">Brora</strain>
    </source>
</reference>
<protein>
    <recommendedName>
        <fullName evidence="3">RBR-type E3 ubiquitin transferase</fullName>
        <ecNumber evidence="3">2.3.2.31</ecNumber>
    </recommendedName>
</protein>
<comment type="similarity">
    <text evidence="2">Belongs to the RBR family. Ariadne subfamily.</text>
</comment>
<dbReference type="InterPro" id="IPR001841">
    <property type="entry name" value="Znf_RING"/>
</dbReference>
<dbReference type="Pfam" id="PF22191">
    <property type="entry name" value="IBR_1"/>
    <property type="match status" value="1"/>
</dbReference>
<keyword evidence="8" id="KW-0833">Ubl conjugation pathway</keyword>
<dbReference type="eggNOG" id="KOG1812">
    <property type="taxonomic scope" value="Eukaryota"/>
</dbReference>
<evidence type="ECO:0000313" key="15">
    <source>
        <dbReference type="Proteomes" id="UP000014500"/>
    </source>
</evidence>
<evidence type="ECO:0000313" key="14">
    <source>
        <dbReference type="EnsemblMetazoa" id="SMAR008332-PA"/>
    </source>
</evidence>
<dbReference type="PANTHER" id="PTHR11685">
    <property type="entry name" value="RBR FAMILY RING FINGER AND IBR DOMAIN-CONTAINING"/>
    <property type="match status" value="1"/>
</dbReference>
<feature type="region of interest" description="Disordered" evidence="11">
    <location>
        <begin position="1"/>
        <end position="21"/>
    </location>
</feature>
<feature type="domain" description="RING-type" evidence="12">
    <location>
        <begin position="126"/>
        <end position="170"/>
    </location>
</feature>
<keyword evidence="5" id="KW-0479">Metal-binding</keyword>
<dbReference type="CDD" id="cd20344">
    <property type="entry name" value="BRcat_RBR_TRIAD1"/>
    <property type="match status" value="1"/>
</dbReference>
<evidence type="ECO:0000256" key="3">
    <source>
        <dbReference type="ARBA" id="ARBA00012251"/>
    </source>
</evidence>